<keyword evidence="5 6" id="KW-0949">S-adenosyl-L-methionine</keyword>
<dbReference type="PROSITE" id="PS01261">
    <property type="entry name" value="UPF0020"/>
    <property type="match status" value="1"/>
</dbReference>
<dbReference type="GO" id="GO:0070043">
    <property type="term" value="F:rRNA (guanine-N7-)-methyltransferase activity"/>
    <property type="evidence" value="ECO:0007669"/>
    <property type="project" value="UniProtKB-UniRule"/>
</dbReference>
<dbReference type="EC" id="2.1.1.173" evidence="6"/>
<dbReference type="Pfam" id="PF01170">
    <property type="entry name" value="UPF0020"/>
    <property type="match status" value="1"/>
</dbReference>
<dbReference type="Pfam" id="PF10672">
    <property type="entry name" value="Methyltrans_SAM"/>
    <property type="match status" value="1"/>
</dbReference>
<evidence type="ECO:0000256" key="1">
    <source>
        <dbReference type="ARBA" id="ARBA00022490"/>
    </source>
</evidence>
<dbReference type="Gene3D" id="3.40.50.150">
    <property type="entry name" value="Vaccinia Virus protein VP39"/>
    <property type="match status" value="2"/>
</dbReference>
<comment type="subcellular location">
    <subcellularLocation>
        <location evidence="6">Cytoplasm</location>
    </subcellularLocation>
</comment>
<keyword evidence="7" id="KW-0694">RNA-binding</keyword>
<dbReference type="RefSeq" id="WP_259056796.1">
    <property type="nucleotide sequence ID" value="NZ_JANUCT010000018.1"/>
</dbReference>
<dbReference type="Pfam" id="PF22020">
    <property type="entry name" value="RlmL_1st"/>
    <property type="match status" value="1"/>
</dbReference>
<dbReference type="InterPro" id="IPR000241">
    <property type="entry name" value="RlmKL-like_Mtase"/>
</dbReference>
<dbReference type="EC" id="2.1.1.264" evidence="6"/>
<evidence type="ECO:0000313" key="9">
    <source>
        <dbReference type="EMBL" id="MCS3904246.1"/>
    </source>
</evidence>
<dbReference type="InterPro" id="IPR017244">
    <property type="entry name" value="23SrRNA_methyltr_KL"/>
</dbReference>
<dbReference type="AlphaFoldDB" id="A0AAE3HN30"/>
<reference evidence="9" key="1">
    <citation type="submission" date="2022-08" db="EMBL/GenBank/DDBJ databases">
        <title>Genomic Encyclopedia of Type Strains, Phase III (KMG-III): the genomes of soil and plant-associated and newly described type strains.</title>
        <authorList>
            <person name="Whitman W."/>
        </authorList>
    </citation>
    <scope>NUCLEOTIDE SEQUENCE</scope>
    <source>
        <strain evidence="9">HMT 1</strain>
    </source>
</reference>
<dbReference type="Gene3D" id="3.30.750.80">
    <property type="entry name" value="RNA methyltransferase domain (HRMD) like"/>
    <property type="match status" value="1"/>
</dbReference>
<dbReference type="GO" id="GO:0052915">
    <property type="term" value="F:23S rRNA (guanine(2445)-N(2))-methyltransferase activity"/>
    <property type="evidence" value="ECO:0007669"/>
    <property type="project" value="UniProtKB-UniRule"/>
</dbReference>
<dbReference type="Proteomes" id="UP001204445">
    <property type="component" value="Unassembled WGS sequence"/>
</dbReference>
<dbReference type="PANTHER" id="PTHR47313:SF1">
    <property type="entry name" value="RIBOSOMAL RNA LARGE SUBUNIT METHYLTRANSFERASE K_L"/>
    <property type="match status" value="1"/>
</dbReference>
<dbReference type="EMBL" id="JANUCT010000018">
    <property type="protein sequence ID" value="MCS3904246.1"/>
    <property type="molecule type" value="Genomic_DNA"/>
</dbReference>
<keyword evidence="3 6" id="KW-0489">Methyltransferase</keyword>
<dbReference type="GO" id="GO:0003723">
    <property type="term" value="F:RNA binding"/>
    <property type="evidence" value="ECO:0007669"/>
    <property type="project" value="UniProtKB-UniRule"/>
</dbReference>
<gene>
    <name evidence="6" type="primary">rlmL</name>
    <name evidence="9" type="ORF">J2T55_002282</name>
</gene>
<dbReference type="SMART" id="SM00981">
    <property type="entry name" value="THUMP"/>
    <property type="match status" value="1"/>
</dbReference>
<dbReference type="PIRSF" id="PIRSF037618">
    <property type="entry name" value="RNA_Mtase_bacteria_prd"/>
    <property type="match status" value="1"/>
</dbReference>
<keyword evidence="4 6" id="KW-0808">Transferase</keyword>
<keyword evidence="2 6" id="KW-0698">rRNA processing</keyword>
<evidence type="ECO:0000313" key="10">
    <source>
        <dbReference type="Proteomes" id="UP001204445"/>
    </source>
</evidence>
<evidence type="ECO:0000256" key="5">
    <source>
        <dbReference type="ARBA" id="ARBA00022691"/>
    </source>
</evidence>
<dbReference type="PANTHER" id="PTHR47313">
    <property type="entry name" value="RIBOSOMAL RNA LARGE SUBUNIT METHYLTRANSFERASE K/L"/>
    <property type="match status" value="1"/>
</dbReference>
<sequence length="704" mass="78503">MPKFFATAALGIEDLLANELTELGATDVHSARAGVGFNADMAVAYRVCLWSRLASRVLLQLGDVAAIDADSLYSSIQSLDWQAHIGDNATIAVDFLGQNNAITNTQFGAQKVKDAIVDQLRQGRGTRPTVDTDNPDVRINIYLHADNASVSIDLSGHSLHRRGYRSEQGQAPLKENLAAAILLRAGWPTVAERGGSLHDPMCGSGTLLIEGALMAADIAPGLLCERYGLHGWRQYDAAIWQSLIDEARQRRDAGLRRLMPMQGHDISADMIRIARANAGRAGLDQHIEFARCALEENQPAAASDGLLVTNPPYGERLGDIAALPVLYRSLGLMLKRCYAGWSAAILTGEPQLAPFLGMRAHKSHTLYNGALKCKLLHCEIAEQSVAVTTVAADFSNRLRKNIKRLGRWARHEGIDCYRVYDADLPEYNLAIDIYDGDRRHVHLQEFEAPASVDERKAQARLNAALAVIMELLEVGSDAVYFKQRRRQRGGTQYEKLAAGGHQHIVSETGNRFLVNFSDYLDTGLFLDHRPVRRYIQQRAQGRRFLNLFAYTGTATVCAVRGGAPSSVTVDMSKTYLDWAQRNLLLNELADRRHEYVQADVLQWLRDNRQRQFDLIFLDPPTFSRSKRMQGSLDVQRDHVHLIHGCMNLLAAQGELLFSTNLRQFRIDQAGLAQYHIEDISQQTIPEDFARNPRIHKCFRISHSA</sequence>
<dbReference type="NCBIfam" id="NF008748">
    <property type="entry name" value="PRK11783.1"/>
    <property type="match status" value="1"/>
</dbReference>
<comment type="function">
    <text evidence="6">Specifically methylates the guanine in position 2445 (m2G2445) and the guanine in position 2069 (m7G2069) of 23S rRNA.</text>
</comment>
<evidence type="ECO:0000256" key="2">
    <source>
        <dbReference type="ARBA" id="ARBA00022552"/>
    </source>
</evidence>
<dbReference type="InterPro" id="IPR053943">
    <property type="entry name" value="RlmKL-like_Mtase_CS"/>
</dbReference>
<dbReference type="PROSITE" id="PS00092">
    <property type="entry name" value="N6_MTASE"/>
    <property type="match status" value="1"/>
</dbReference>
<accession>A0AAE3HN30</accession>
<dbReference type="GO" id="GO:0005737">
    <property type="term" value="C:cytoplasm"/>
    <property type="evidence" value="ECO:0007669"/>
    <property type="project" value="UniProtKB-SubCell"/>
</dbReference>
<evidence type="ECO:0000256" key="4">
    <source>
        <dbReference type="ARBA" id="ARBA00022679"/>
    </source>
</evidence>
<dbReference type="SUPFAM" id="SSF53335">
    <property type="entry name" value="S-adenosyl-L-methionine-dependent methyltransferases"/>
    <property type="match status" value="2"/>
</dbReference>
<comment type="caution">
    <text evidence="9">The sequence shown here is derived from an EMBL/GenBank/DDBJ whole genome shotgun (WGS) entry which is preliminary data.</text>
</comment>
<keyword evidence="10" id="KW-1185">Reference proteome</keyword>
<dbReference type="InterPro" id="IPR029063">
    <property type="entry name" value="SAM-dependent_MTases_sf"/>
</dbReference>
<evidence type="ECO:0000259" key="8">
    <source>
        <dbReference type="PROSITE" id="PS51165"/>
    </source>
</evidence>
<dbReference type="InterPro" id="IPR054170">
    <property type="entry name" value="RlmL_1st"/>
</dbReference>
<dbReference type="InterPro" id="IPR004114">
    <property type="entry name" value="THUMP_dom"/>
</dbReference>
<proteinExistence type="inferred from homology"/>
<dbReference type="Pfam" id="PF02926">
    <property type="entry name" value="THUMP"/>
    <property type="match status" value="1"/>
</dbReference>
<feature type="domain" description="THUMP" evidence="8">
    <location>
        <begin position="43"/>
        <end position="154"/>
    </location>
</feature>
<evidence type="ECO:0000256" key="6">
    <source>
        <dbReference type="HAMAP-Rule" id="MF_01858"/>
    </source>
</evidence>
<comment type="similarity">
    <text evidence="6">Belongs to the methyltransferase superfamily. RlmKL family.</text>
</comment>
<organism evidence="9 10">
    <name type="scientific">Methylohalomonas lacus</name>
    <dbReference type="NCBI Taxonomy" id="398773"/>
    <lineage>
        <taxon>Bacteria</taxon>
        <taxon>Pseudomonadati</taxon>
        <taxon>Pseudomonadota</taxon>
        <taxon>Gammaproteobacteria</taxon>
        <taxon>Methylohalomonadales</taxon>
        <taxon>Methylohalomonadaceae</taxon>
        <taxon>Methylohalomonas</taxon>
    </lineage>
</organism>
<evidence type="ECO:0000256" key="7">
    <source>
        <dbReference type="PROSITE-ProRule" id="PRU00529"/>
    </source>
</evidence>
<dbReference type="CDD" id="cd02440">
    <property type="entry name" value="AdoMet_MTases"/>
    <property type="match status" value="1"/>
</dbReference>
<comment type="catalytic activity">
    <reaction evidence="6">
        <text>guanosine(2069) in 23S rRNA + S-adenosyl-L-methionine = N(2)-methylguanosine(2069) in 23S rRNA + S-adenosyl-L-homocysteine + H(+)</text>
        <dbReference type="Rhea" id="RHEA:43772"/>
        <dbReference type="Rhea" id="RHEA-COMP:10688"/>
        <dbReference type="Rhea" id="RHEA-COMP:10689"/>
        <dbReference type="ChEBI" id="CHEBI:15378"/>
        <dbReference type="ChEBI" id="CHEBI:57856"/>
        <dbReference type="ChEBI" id="CHEBI:59789"/>
        <dbReference type="ChEBI" id="CHEBI:74269"/>
        <dbReference type="ChEBI" id="CHEBI:74481"/>
        <dbReference type="EC" id="2.1.1.264"/>
    </reaction>
</comment>
<name>A0AAE3HN30_9GAMM</name>
<evidence type="ECO:0000256" key="3">
    <source>
        <dbReference type="ARBA" id="ARBA00022603"/>
    </source>
</evidence>
<dbReference type="InterPro" id="IPR019614">
    <property type="entry name" value="SAM-dep_methyl-trfase"/>
</dbReference>
<comment type="catalytic activity">
    <reaction evidence="6">
        <text>guanosine(2445) in 23S rRNA + S-adenosyl-L-methionine = N(2)-methylguanosine(2445) in 23S rRNA + S-adenosyl-L-homocysteine + H(+)</text>
        <dbReference type="Rhea" id="RHEA:42740"/>
        <dbReference type="Rhea" id="RHEA-COMP:10215"/>
        <dbReference type="Rhea" id="RHEA-COMP:10216"/>
        <dbReference type="ChEBI" id="CHEBI:15378"/>
        <dbReference type="ChEBI" id="CHEBI:57856"/>
        <dbReference type="ChEBI" id="CHEBI:59789"/>
        <dbReference type="ChEBI" id="CHEBI:74269"/>
        <dbReference type="ChEBI" id="CHEBI:74481"/>
        <dbReference type="EC" id="2.1.1.173"/>
    </reaction>
</comment>
<protein>
    <recommendedName>
        <fullName evidence="6">Ribosomal RNA large subunit methyltransferase K/L</fullName>
    </recommendedName>
    <domain>
        <recommendedName>
            <fullName evidence="6">23S rRNA m2G2445 methyltransferase</fullName>
            <ecNumber evidence="6">2.1.1.173</ecNumber>
        </recommendedName>
        <alternativeName>
            <fullName evidence="6">rRNA (guanine-N(2)-)-methyltransferase RlmL</fullName>
        </alternativeName>
    </domain>
    <domain>
        <recommendedName>
            <fullName evidence="6">23S rRNA m7G2069 methyltransferase</fullName>
            <ecNumber evidence="6">2.1.1.264</ecNumber>
        </recommendedName>
        <alternativeName>
            <fullName evidence="6">rRNA (guanine-N(7)-)-methyltransferase RlmK</fullName>
        </alternativeName>
    </domain>
</protein>
<dbReference type="CDD" id="cd11715">
    <property type="entry name" value="THUMP_AdoMetMT"/>
    <property type="match status" value="1"/>
</dbReference>
<dbReference type="Gene3D" id="3.30.2130.30">
    <property type="match status" value="1"/>
</dbReference>
<keyword evidence="1 6" id="KW-0963">Cytoplasm</keyword>
<dbReference type="PROSITE" id="PS51165">
    <property type="entry name" value="THUMP"/>
    <property type="match status" value="1"/>
</dbReference>
<dbReference type="InterPro" id="IPR002052">
    <property type="entry name" value="DNA_methylase_N6_adenine_CS"/>
</dbReference>
<dbReference type="HAMAP" id="MF_01858">
    <property type="entry name" value="23SrRNA_methyltr_KL"/>
    <property type="match status" value="1"/>
</dbReference>